<dbReference type="InterPro" id="IPR016676">
    <property type="entry name" value="P_lipid/glycerol_AcTrfase_prd"/>
</dbReference>
<keyword evidence="2" id="KW-0012">Acyltransferase</keyword>
<dbReference type="EMBL" id="PQWO01000030">
    <property type="protein sequence ID" value="PZD70683.1"/>
    <property type="molecule type" value="Genomic_DNA"/>
</dbReference>
<keyword evidence="4" id="KW-1185">Reference proteome</keyword>
<sequence length="295" mass="33674">MVLESLKNYRWCVRPNRFDASKPGWTLDLRDPKTIQAQLPVWEWFYRYYFRVQTSGWQHVPKQGPTLVVGSHNGGMAAPDLHMFLYSWFQHFGTERLAYGLLHPGMWKGFAALNPEMNQLFARMGAVVAHPKMAIAALRAEASVLVFPGGAQDVFRPHCDRNKIHFAGRMGFIKLALREQVPIVPVISHGAHDTLFVLTDIYDRVRQLHDWGMPWFLGIDPTVFPIYLGLPWGVGLGPLMNIPLPAQIHIRVCPPIYFDRYGPEAARDRTYVAACYQTVQTKMQQALDELVAECE</sequence>
<dbReference type="Proteomes" id="UP000248857">
    <property type="component" value="Unassembled WGS sequence"/>
</dbReference>
<evidence type="ECO:0000313" key="4">
    <source>
        <dbReference type="Proteomes" id="UP000248857"/>
    </source>
</evidence>
<dbReference type="PANTHER" id="PTHR22753:SF14">
    <property type="entry name" value="MONOACYLGLYCEROL_DIACYLGLYCEROL O-ACYLTRANSFERASE"/>
    <property type="match status" value="1"/>
</dbReference>
<dbReference type="CDD" id="cd07987">
    <property type="entry name" value="LPLAT_MGAT-like"/>
    <property type="match status" value="1"/>
</dbReference>
<dbReference type="PIRSF" id="PIRSF016753">
    <property type="entry name" value="P_lipid/glycerol_ac_tran_prd"/>
    <property type="match status" value="1"/>
</dbReference>
<dbReference type="GO" id="GO:0016020">
    <property type="term" value="C:membrane"/>
    <property type="evidence" value="ECO:0007669"/>
    <property type="project" value="TreeGrafter"/>
</dbReference>
<dbReference type="InterPro" id="IPR007130">
    <property type="entry name" value="DAGAT"/>
</dbReference>
<keyword evidence="1" id="KW-0808">Transferase</keyword>
<reference evidence="3 4" key="1">
    <citation type="journal article" date="2018" name="Sci. Rep.">
        <title>A novel species of the marine cyanobacterium Acaryochloris with a unique pigment content and lifestyle.</title>
        <authorList>
            <person name="Partensky F."/>
            <person name="Six C."/>
            <person name="Ratin M."/>
            <person name="Garczarek L."/>
            <person name="Vaulot D."/>
            <person name="Probert I."/>
            <person name="Calteau A."/>
            <person name="Gourvil P."/>
            <person name="Marie D."/>
            <person name="Grebert T."/>
            <person name="Bouchier C."/>
            <person name="Le Panse S."/>
            <person name="Gachenot M."/>
            <person name="Rodriguez F."/>
            <person name="Garrido J.L."/>
        </authorList>
    </citation>
    <scope>NUCLEOTIDE SEQUENCE [LARGE SCALE GENOMIC DNA]</scope>
    <source>
        <strain evidence="3 4">RCC1774</strain>
    </source>
</reference>
<organism evidence="3 4">
    <name type="scientific">Acaryochloris thomasi RCC1774</name>
    <dbReference type="NCBI Taxonomy" id="1764569"/>
    <lineage>
        <taxon>Bacteria</taxon>
        <taxon>Bacillati</taxon>
        <taxon>Cyanobacteriota</taxon>
        <taxon>Cyanophyceae</taxon>
        <taxon>Acaryochloridales</taxon>
        <taxon>Acaryochloridaceae</taxon>
        <taxon>Acaryochloris</taxon>
        <taxon>Acaryochloris thomasi</taxon>
    </lineage>
</organism>
<gene>
    <name evidence="3" type="ORF">C1752_10198</name>
</gene>
<comment type="caution">
    <text evidence="3">The sequence shown here is derived from an EMBL/GenBank/DDBJ whole genome shotgun (WGS) entry which is preliminary data.</text>
</comment>
<dbReference type="Pfam" id="PF03982">
    <property type="entry name" value="DAGAT"/>
    <property type="match status" value="1"/>
</dbReference>
<evidence type="ECO:0000313" key="3">
    <source>
        <dbReference type="EMBL" id="PZD70683.1"/>
    </source>
</evidence>
<dbReference type="OrthoDB" id="7056876at2"/>
<evidence type="ECO:0008006" key="5">
    <source>
        <dbReference type="Google" id="ProtNLM"/>
    </source>
</evidence>
<accession>A0A2W1J8F9</accession>
<proteinExistence type="predicted"/>
<dbReference type="SUPFAM" id="SSF69593">
    <property type="entry name" value="Glycerol-3-phosphate (1)-acyltransferase"/>
    <property type="match status" value="1"/>
</dbReference>
<dbReference type="GO" id="GO:0008374">
    <property type="term" value="F:O-acyltransferase activity"/>
    <property type="evidence" value="ECO:0007669"/>
    <property type="project" value="InterPro"/>
</dbReference>
<dbReference type="AlphaFoldDB" id="A0A2W1J8F9"/>
<name>A0A2W1J8F9_9CYAN</name>
<dbReference type="PANTHER" id="PTHR22753">
    <property type="entry name" value="TRANSMEMBRANE PROTEIN 68"/>
    <property type="match status" value="1"/>
</dbReference>
<evidence type="ECO:0000256" key="2">
    <source>
        <dbReference type="ARBA" id="ARBA00023315"/>
    </source>
</evidence>
<protein>
    <recommendedName>
        <fullName evidence="5">Phospholipid/glycerol acyltransferase domain-containing protein</fullName>
    </recommendedName>
</protein>
<evidence type="ECO:0000256" key="1">
    <source>
        <dbReference type="ARBA" id="ARBA00022679"/>
    </source>
</evidence>